<dbReference type="Proteomes" id="UP000800200">
    <property type="component" value="Unassembled WGS sequence"/>
</dbReference>
<evidence type="ECO:0000313" key="2">
    <source>
        <dbReference type="EMBL" id="KAF2183848.1"/>
    </source>
</evidence>
<evidence type="ECO:0000256" key="1">
    <source>
        <dbReference type="SAM" id="MobiDB-lite"/>
    </source>
</evidence>
<organism evidence="2 3">
    <name type="scientific">Zopfia rhizophila CBS 207.26</name>
    <dbReference type="NCBI Taxonomy" id="1314779"/>
    <lineage>
        <taxon>Eukaryota</taxon>
        <taxon>Fungi</taxon>
        <taxon>Dikarya</taxon>
        <taxon>Ascomycota</taxon>
        <taxon>Pezizomycotina</taxon>
        <taxon>Dothideomycetes</taxon>
        <taxon>Dothideomycetes incertae sedis</taxon>
        <taxon>Zopfiaceae</taxon>
        <taxon>Zopfia</taxon>
    </lineage>
</organism>
<protein>
    <submittedName>
        <fullName evidence="2">Uncharacterized protein</fullName>
    </submittedName>
</protein>
<evidence type="ECO:0000313" key="3">
    <source>
        <dbReference type="Proteomes" id="UP000800200"/>
    </source>
</evidence>
<proteinExistence type="predicted"/>
<sequence>MSSQTFPKTMVAIKTTSPPSSSQGTKSIPLALATVPVSQLTQPNTLLIRTAHIALYPTDWDFSLNYHPPAGLTSGSRLLRHHRSNWLLQHQELPNRRLRLRLRAWPQTKSGKEN</sequence>
<feature type="compositionally biased region" description="Polar residues" evidence="1">
    <location>
        <begin position="14"/>
        <end position="26"/>
    </location>
</feature>
<gene>
    <name evidence="2" type="ORF">K469DRAFT_710214</name>
</gene>
<accession>A0A6A6E053</accession>
<reference evidence="2" key="1">
    <citation type="journal article" date="2020" name="Stud. Mycol.">
        <title>101 Dothideomycetes genomes: a test case for predicting lifestyles and emergence of pathogens.</title>
        <authorList>
            <person name="Haridas S."/>
            <person name="Albert R."/>
            <person name="Binder M."/>
            <person name="Bloem J."/>
            <person name="Labutti K."/>
            <person name="Salamov A."/>
            <person name="Andreopoulos B."/>
            <person name="Baker S."/>
            <person name="Barry K."/>
            <person name="Bills G."/>
            <person name="Bluhm B."/>
            <person name="Cannon C."/>
            <person name="Castanera R."/>
            <person name="Culley D."/>
            <person name="Daum C."/>
            <person name="Ezra D."/>
            <person name="Gonzalez J."/>
            <person name="Henrissat B."/>
            <person name="Kuo A."/>
            <person name="Liang C."/>
            <person name="Lipzen A."/>
            <person name="Lutzoni F."/>
            <person name="Magnuson J."/>
            <person name="Mondo S."/>
            <person name="Nolan M."/>
            <person name="Ohm R."/>
            <person name="Pangilinan J."/>
            <person name="Park H.-J."/>
            <person name="Ramirez L."/>
            <person name="Alfaro M."/>
            <person name="Sun H."/>
            <person name="Tritt A."/>
            <person name="Yoshinaga Y."/>
            <person name="Zwiers L.-H."/>
            <person name="Turgeon B."/>
            <person name="Goodwin S."/>
            <person name="Spatafora J."/>
            <person name="Crous P."/>
            <person name="Grigoriev I."/>
        </authorList>
    </citation>
    <scope>NUCLEOTIDE SEQUENCE</scope>
    <source>
        <strain evidence="2">CBS 207.26</strain>
    </source>
</reference>
<dbReference type="AlphaFoldDB" id="A0A6A6E053"/>
<feature type="region of interest" description="Disordered" evidence="1">
    <location>
        <begin position="1"/>
        <end position="26"/>
    </location>
</feature>
<dbReference type="EMBL" id="ML994640">
    <property type="protein sequence ID" value="KAF2183848.1"/>
    <property type="molecule type" value="Genomic_DNA"/>
</dbReference>
<keyword evidence="3" id="KW-1185">Reference proteome</keyword>
<name>A0A6A6E053_9PEZI</name>